<feature type="compositionally biased region" description="Basic residues" evidence="1">
    <location>
        <begin position="51"/>
        <end position="62"/>
    </location>
</feature>
<feature type="region of interest" description="Disordered" evidence="1">
    <location>
        <begin position="1"/>
        <end position="75"/>
    </location>
</feature>
<reference evidence="3 4" key="1">
    <citation type="submission" date="2025-04" db="UniProtKB">
        <authorList>
            <consortium name="RefSeq"/>
        </authorList>
    </citation>
    <scope>IDENTIFICATION</scope>
    <source>
        <strain evidence="3 4">Airmid</strain>
    </source>
</reference>
<feature type="compositionally biased region" description="Polar residues" evidence="1">
    <location>
        <begin position="8"/>
        <end position="18"/>
    </location>
</feature>
<dbReference type="OrthoDB" id="6529398at2759"/>
<gene>
    <name evidence="3 4" type="primary">LOC113798365</name>
</gene>
<name>A0A6P6YIX7_DERPT</name>
<dbReference type="AlphaFoldDB" id="A0A6P6YIX7"/>
<evidence type="ECO:0000313" key="3">
    <source>
        <dbReference type="RefSeq" id="XP_027204686.1"/>
    </source>
</evidence>
<protein>
    <submittedName>
        <fullName evidence="3 4">Uncharacterized protein LOC113798365</fullName>
    </submittedName>
</protein>
<keyword evidence="2" id="KW-1185">Reference proteome</keyword>
<evidence type="ECO:0000256" key="1">
    <source>
        <dbReference type="SAM" id="MobiDB-lite"/>
    </source>
</evidence>
<evidence type="ECO:0000313" key="4">
    <source>
        <dbReference type="RefSeq" id="XP_027204687.1"/>
    </source>
</evidence>
<feature type="compositionally biased region" description="Basic and acidic residues" evidence="1">
    <location>
        <begin position="63"/>
        <end position="75"/>
    </location>
</feature>
<dbReference type="KEGG" id="dpte:113798365"/>
<accession>A0A6P6YIX7</accession>
<proteinExistence type="predicted"/>
<organism evidence="2 3">
    <name type="scientific">Dermatophagoides pteronyssinus</name>
    <name type="common">European house dust mite</name>
    <dbReference type="NCBI Taxonomy" id="6956"/>
    <lineage>
        <taxon>Eukaryota</taxon>
        <taxon>Metazoa</taxon>
        <taxon>Ecdysozoa</taxon>
        <taxon>Arthropoda</taxon>
        <taxon>Chelicerata</taxon>
        <taxon>Arachnida</taxon>
        <taxon>Acari</taxon>
        <taxon>Acariformes</taxon>
        <taxon>Sarcoptiformes</taxon>
        <taxon>Astigmata</taxon>
        <taxon>Psoroptidia</taxon>
        <taxon>Analgoidea</taxon>
        <taxon>Pyroglyphidae</taxon>
        <taxon>Dermatophagoidinae</taxon>
        <taxon>Dermatophagoides</taxon>
    </lineage>
</organism>
<dbReference type="Proteomes" id="UP000515146">
    <property type="component" value="Unplaced"/>
</dbReference>
<evidence type="ECO:0000313" key="2">
    <source>
        <dbReference type="Proteomes" id="UP000515146"/>
    </source>
</evidence>
<dbReference type="RefSeq" id="XP_027204686.1">
    <property type="nucleotide sequence ID" value="XM_027348885.1"/>
</dbReference>
<sequence length="633" mass="73963">MKLRSGCDTVSSNVPSTRNVRRPQRLSQAKPSVKHVPAKPKPPIKINKSTPPKKSKSTRKTKKETDNKNNQDNKVDTDLDLSTVTIQKANAFDKIHKNYAKINLYVKKLAKSCDVNLEPMIQEVDDSNFSKENKTNEPPKCQEAFLPEKIDQSRYLFQKNQSIRIGQCFDKIFESTSKSKINSKKIFQNHGDPFGIVKFIYDELDKSETSQDLHSCICKFSQLIEIFVQQARIDQIFTTTNNMFINDTGILERYINLFLNEMIQVNHSKENLLNNSAIPFIFVLLVQKIAIHNLKNSTTINSIAIELIDSIPYHFCILLQNPTIQSKSQLQSQLLAILIMGIIEIFDIFDHDLEKFAQLLETILICQVKCMDLLNQFCCWPNQNQYYEQNDDDDDENSYRIMELLLSQLYSLLSLKSVYRLHLKLGTNSSVQTKFINYGRLFKIEDYFRKLFEQVFHQFSSSKSSSDNMFCYFFQYIFRWHNSNILDECIEKYFTDESMKANKIICVIDTFSQLMLMMPYEKCKKTGQHLHLFWLLFILIKIKNGLLKPDESIDSSRIRHNFKQAIEPIANIVWRELPYGSLYYLAHFFLAYAKNFGIDSFTIDLCKSMMNIPKIDMEFQMAIQPLVFYEYAE</sequence>
<dbReference type="RefSeq" id="XP_027204687.1">
    <property type="nucleotide sequence ID" value="XM_027348886.1"/>
</dbReference>